<dbReference type="Proteomes" id="UP000011885">
    <property type="component" value="Unassembled WGS sequence"/>
</dbReference>
<evidence type="ECO:0000313" key="2">
    <source>
        <dbReference type="Proteomes" id="UP000011885"/>
    </source>
</evidence>
<protein>
    <submittedName>
        <fullName evidence="1">Uncharacterized protein</fullName>
    </submittedName>
</protein>
<reference evidence="1 2" key="1">
    <citation type="journal article" date="2013" name="Mar. Genomics">
        <title>Expression of sulfatases in Rhodopirellula baltica and the diversity of sulfatases in the genus Rhodopirellula.</title>
        <authorList>
            <person name="Wegner C.E."/>
            <person name="Richter-Heitmann T."/>
            <person name="Klindworth A."/>
            <person name="Klockow C."/>
            <person name="Richter M."/>
            <person name="Achstetter T."/>
            <person name="Glockner F.O."/>
            <person name="Harder J."/>
        </authorList>
    </citation>
    <scope>NUCLEOTIDE SEQUENCE [LARGE SCALE GENOMIC DNA]</scope>
    <source>
        <strain evidence="1 2">SM41</strain>
    </source>
</reference>
<gene>
    <name evidence="1" type="ORF">RSSM_03962</name>
</gene>
<dbReference type="AlphaFoldDB" id="M5U9R5"/>
<evidence type="ECO:0000313" key="1">
    <source>
        <dbReference type="EMBL" id="EMI54596.1"/>
    </source>
</evidence>
<comment type="caution">
    <text evidence="1">The sequence shown here is derived from an EMBL/GenBank/DDBJ whole genome shotgun (WGS) entry which is preliminary data.</text>
</comment>
<name>M5U9R5_9BACT</name>
<dbReference type="EMBL" id="ANOH01000273">
    <property type="protein sequence ID" value="EMI54596.1"/>
    <property type="molecule type" value="Genomic_DNA"/>
</dbReference>
<organism evidence="1 2">
    <name type="scientific">Rhodopirellula sallentina SM41</name>
    <dbReference type="NCBI Taxonomy" id="1263870"/>
    <lineage>
        <taxon>Bacteria</taxon>
        <taxon>Pseudomonadati</taxon>
        <taxon>Planctomycetota</taxon>
        <taxon>Planctomycetia</taxon>
        <taxon>Pirellulales</taxon>
        <taxon>Pirellulaceae</taxon>
        <taxon>Rhodopirellula</taxon>
    </lineage>
</organism>
<sequence length="46" mass="4912">MNSLVASTLCWSSLSRTILVPIVAALRVEKDSGFEFNAVPHPAILG</sequence>
<keyword evidence="2" id="KW-1185">Reference proteome</keyword>
<accession>M5U9R5</accession>
<proteinExistence type="predicted"/>